<dbReference type="EMBL" id="JARULN010000004">
    <property type="protein sequence ID" value="MDG5753832.1"/>
    <property type="molecule type" value="Genomic_DNA"/>
</dbReference>
<dbReference type="InterPro" id="IPR009711">
    <property type="entry name" value="UPF0473"/>
</dbReference>
<keyword evidence="2" id="KW-1185">Reference proteome</keyword>
<evidence type="ECO:0000313" key="1">
    <source>
        <dbReference type="EMBL" id="MDG5753832.1"/>
    </source>
</evidence>
<comment type="caution">
    <text evidence="1">The sequence shown here is derived from an EMBL/GenBank/DDBJ whole genome shotgun (WGS) entry which is preliminary data.</text>
</comment>
<dbReference type="RefSeq" id="WP_124562775.1">
    <property type="nucleotide sequence ID" value="NZ_JARRRY010000009.1"/>
</dbReference>
<evidence type="ECO:0000313" key="2">
    <source>
        <dbReference type="Proteomes" id="UP001218246"/>
    </source>
</evidence>
<name>A0ABT6H4D0_9BACI</name>
<dbReference type="Pfam" id="PF06949">
    <property type="entry name" value="DUF1292"/>
    <property type="match status" value="1"/>
</dbReference>
<reference evidence="1 2" key="1">
    <citation type="submission" date="2023-04" db="EMBL/GenBank/DDBJ databases">
        <title>Ectobacillus antri isolated from activated sludge.</title>
        <authorList>
            <person name="Yan P."/>
            <person name="Liu X."/>
        </authorList>
    </citation>
    <scope>NUCLEOTIDE SEQUENCE [LARGE SCALE GENOMIC DNA]</scope>
    <source>
        <strain evidence="1 2">C18H</strain>
    </source>
</reference>
<accession>A0ABT6H4D0</accession>
<protein>
    <submittedName>
        <fullName evidence="1">DUF1292 domain-containing protein</fullName>
    </submittedName>
</protein>
<sequence length="88" mass="9950">MEEIKVGDVFAIGDEGEEQEVEVLGTMHVEGHAYIAVGLLEDIQSTTEEEMDVFLFKVEENGELSYIEDDTEFEKVSAEFERVTSEEV</sequence>
<gene>
    <name evidence="1" type="ORF">P6P90_07585</name>
</gene>
<organism evidence="1 2">
    <name type="scientific">Ectobacillus antri</name>
    <dbReference type="NCBI Taxonomy" id="2486280"/>
    <lineage>
        <taxon>Bacteria</taxon>
        <taxon>Bacillati</taxon>
        <taxon>Bacillota</taxon>
        <taxon>Bacilli</taxon>
        <taxon>Bacillales</taxon>
        <taxon>Bacillaceae</taxon>
        <taxon>Ectobacillus</taxon>
    </lineage>
</organism>
<proteinExistence type="predicted"/>
<dbReference type="Proteomes" id="UP001218246">
    <property type="component" value="Unassembled WGS sequence"/>
</dbReference>